<evidence type="ECO:0000313" key="1">
    <source>
        <dbReference type="EMBL" id="RNA02671.1"/>
    </source>
</evidence>
<organism evidence="1 2">
    <name type="scientific">Brachionus plicatilis</name>
    <name type="common">Marine rotifer</name>
    <name type="synonym">Brachionus muelleri</name>
    <dbReference type="NCBI Taxonomy" id="10195"/>
    <lineage>
        <taxon>Eukaryota</taxon>
        <taxon>Metazoa</taxon>
        <taxon>Spiralia</taxon>
        <taxon>Gnathifera</taxon>
        <taxon>Rotifera</taxon>
        <taxon>Eurotatoria</taxon>
        <taxon>Monogononta</taxon>
        <taxon>Pseudotrocha</taxon>
        <taxon>Ploima</taxon>
        <taxon>Brachionidae</taxon>
        <taxon>Brachionus</taxon>
    </lineage>
</organism>
<comment type="caution">
    <text evidence="1">The sequence shown here is derived from an EMBL/GenBank/DDBJ whole genome shotgun (WGS) entry which is preliminary data.</text>
</comment>
<accession>A0A3M7PVA9</accession>
<keyword evidence="2" id="KW-1185">Reference proteome</keyword>
<dbReference type="AlphaFoldDB" id="A0A3M7PVA9"/>
<evidence type="ECO:0000313" key="2">
    <source>
        <dbReference type="Proteomes" id="UP000276133"/>
    </source>
</evidence>
<reference evidence="1 2" key="1">
    <citation type="journal article" date="2018" name="Sci. Rep.">
        <title>Genomic signatures of local adaptation to the degree of environmental predictability in rotifers.</title>
        <authorList>
            <person name="Franch-Gras L."/>
            <person name="Hahn C."/>
            <person name="Garcia-Roger E.M."/>
            <person name="Carmona M.J."/>
            <person name="Serra M."/>
            <person name="Gomez A."/>
        </authorList>
    </citation>
    <scope>NUCLEOTIDE SEQUENCE [LARGE SCALE GENOMIC DNA]</scope>
    <source>
        <strain evidence="1">HYR1</strain>
    </source>
</reference>
<gene>
    <name evidence="1" type="ORF">BpHYR1_000417</name>
</gene>
<dbReference type="EMBL" id="REGN01008793">
    <property type="protein sequence ID" value="RNA02671.1"/>
    <property type="molecule type" value="Genomic_DNA"/>
</dbReference>
<evidence type="ECO:0008006" key="3">
    <source>
        <dbReference type="Google" id="ProtNLM"/>
    </source>
</evidence>
<name>A0A3M7PVA9_BRAPC</name>
<proteinExistence type="predicted"/>
<sequence length="120" mass="13890">MSPEKCSLGVTFDESLSFNALVNEIRVKCFSLLNIIKILSNSKWGLKILHHEGWSQLSLNKIDHRLDELTERYVRNALENSVDMVVQLVKEYNLGFESRYINFPTPLCNCRGIIEDFLQV</sequence>
<dbReference type="Proteomes" id="UP000276133">
    <property type="component" value="Unassembled WGS sequence"/>
</dbReference>
<protein>
    <recommendedName>
        <fullName evidence="3">RNA-directed DNA polymerase from mobile element jockey-like</fullName>
    </recommendedName>
</protein>
<dbReference type="OrthoDB" id="3645095at2759"/>